<dbReference type="InterPro" id="IPR050985">
    <property type="entry name" value="Alpha-glycosidase_related"/>
</dbReference>
<evidence type="ECO:0000313" key="10">
    <source>
        <dbReference type="EMBL" id="HIQ70757.1"/>
    </source>
</evidence>
<dbReference type="EMBL" id="DVFJ01000003">
    <property type="protein sequence ID" value="HIQ70757.1"/>
    <property type="molecule type" value="Genomic_DNA"/>
</dbReference>
<evidence type="ECO:0000256" key="1">
    <source>
        <dbReference type="ARBA" id="ARBA00007806"/>
    </source>
</evidence>
<dbReference type="GO" id="GO:0061634">
    <property type="term" value="F:alpha-D-xyloside xylohydrolase"/>
    <property type="evidence" value="ECO:0007669"/>
    <property type="project" value="UniProtKB-EC"/>
</dbReference>
<protein>
    <recommendedName>
        <fullName evidence="5">alpha-D-xyloside xylohydrolase</fullName>
        <ecNumber evidence="5">3.2.1.177</ecNumber>
    </recommendedName>
</protein>
<dbReference type="SUPFAM" id="SSF51011">
    <property type="entry name" value="Glycosyl hydrolase domain"/>
    <property type="match status" value="1"/>
</dbReference>
<evidence type="ECO:0000259" key="7">
    <source>
        <dbReference type="Pfam" id="PF01055"/>
    </source>
</evidence>
<evidence type="ECO:0000256" key="5">
    <source>
        <dbReference type="ARBA" id="ARBA00066962"/>
    </source>
</evidence>
<dbReference type="CDD" id="cd14752">
    <property type="entry name" value="GH31_N"/>
    <property type="match status" value="1"/>
</dbReference>
<evidence type="ECO:0000256" key="3">
    <source>
        <dbReference type="ARBA" id="ARBA00023295"/>
    </source>
</evidence>
<comment type="caution">
    <text evidence="10">The sequence shown here is derived from an EMBL/GenBank/DDBJ whole genome shotgun (WGS) entry which is preliminary data.</text>
</comment>
<dbReference type="SUPFAM" id="SSF51445">
    <property type="entry name" value="(Trans)glycosidases"/>
    <property type="match status" value="1"/>
</dbReference>
<dbReference type="Pfam" id="PF01055">
    <property type="entry name" value="Glyco_hydro_31_2nd"/>
    <property type="match status" value="1"/>
</dbReference>
<proteinExistence type="inferred from homology"/>
<dbReference type="InterPro" id="IPR000322">
    <property type="entry name" value="Glyco_hydro_31_TIM"/>
</dbReference>
<dbReference type="Pfam" id="PF21365">
    <property type="entry name" value="Glyco_hydro_31_3rd"/>
    <property type="match status" value="1"/>
</dbReference>
<keyword evidence="3 6" id="KW-0326">Glycosidase</keyword>
<feature type="domain" description="Glycoside hydrolase family 31 TIM barrel" evidence="7">
    <location>
        <begin position="261"/>
        <end position="576"/>
    </location>
</feature>
<dbReference type="InterPro" id="IPR048395">
    <property type="entry name" value="Glyco_hydro_31_C"/>
</dbReference>
<reference evidence="10" key="1">
    <citation type="submission" date="2020-10" db="EMBL/GenBank/DDBJ databases">
        <authorList>
            <person name="Gilroy R."/>
        </authorList>
    </citation>
    <scope>NUCLEOTIDE SEQUENCE</scope>
    <source>
        <strain evidence="10">ChiSxjej2B14-6234</strain>
    </source>
</reference>
<dbReference type="Gene3D" id="3.20.20.80">
    <property type="entry name" value="Glycosidases"/>
    <property type="match status" value="1"/>
</dbReference>
<dbReference type="Proteomes" id="UP000886887">
    <property type="component" value="Unassembled WGS sequence"/>
</dbReference>
<dbReference type="InterPro" id="IPR011013">
    <property type="entry name" value="Gal_mutarotase_sf_dom"/>
</dbReference>
<gene>
    <name evidence="10" type="primary">yicI</name>
    <name evidence="10" type="ORF">IAB73_00850</name>
</gene>
<sequence length="748" mass="83908">MRFTNGYWLIRPEFEMSYAVEWRRTLSLDGCLTVAAPAHHIEDRGDAIGGAELRVRIDSPMEDVLGVELTHWRGAADARPRFALADERPTVETGEDGEAAFFRSGRLCARVSKAARGWSVRYEADGRTLTESGYRGMAHARNRETGRCYMADSLALDVGECVYGLGERFGAFVKNGQSVDMWNADGGTCSEQAYKNVPFYLTNRGYGVFVDDTSDVSFEVASEKVERVQFSVEGERLRYFVIYGPTPKEVLDKYTRLTGRPALPPAWSFGLWLTTSFTTSYDEGTTSSFIQGMAERDIPLSVFHFDCFWMKGNRWCDFTWDEETFPDPEGMLARYRARGLRICVWINPYIAQESLLFDEGLRAGYLLRRADGSVWQTDLWQSGMAVVDVTNPDARTWYCAHLERLLDMGVDCFKTDFGERIPVRGIRYADGSEPLGMHNYYTQLYNRMVFELLERKRGKGEAVLFARSATAGGQMYPAHWGGDNSACYPSMAETLRGGLSLACCGFGFWSHDISGFEQTAPADVYKRWAAFGLLSSHSRLHGSKSYRVPWLFDEEAVDVVRRFTKLKCSLMPYLYGLAVEAHESGAPMLRPMFMEYPDDPACDALDRQYMLGGDLLVAPVMHADGHVDYYLPEGLWTNLLTGETASGGRWRRETHGFMTLPLMVREGAVIPVGAVCDRPDYDFADGVTLHVYELEVGETTFVSVPAQDGSAGASYAVTRTQDGVQVETDTDRPYAVVLHAGGHETRVR</sequence>
<feature type="domain" description="Glycosyl hydrolase family 31 C-terminal" evidence="9">
    <location>
        <begin position="585"/>
        <end position="670"/>
    </location>
</feature>
<organism evidence="10 11">
    <name type="scientific">Candidatus Onthenecus intestinigallinarum</name>
    <dbReference type="NCBI Taxonomy" id="2840875"/>
    <lineage>
        <taxon>Bacteria</taxon>
        <taxon>Bacillati</taxon>
        <taxon>Bacillota</taxon>
        <taxon>Clostridia</taxon>
        <taxon>Eubacteriales</taxon>
        <taxon>Candidatus Onthenecus</taxon>
    </lineage>
</organism>
<evidence type="ECO:0000313" key="11">
    <source>
        <dbReference type="Proteomes" id="UP000886887"/>
    </source>
</evidence>
<reference evidence="10" key="2">
    <citation type="journal article" date="2021" name="PeerJ">
        <title>Extensive microbial diversity within the chicken gut microbiome revealed by metagenomics and culture.</title>
        <authorList>
            <person name="Gilroy R."/>
            <person name="Ravi A."/>
            <person name="Getino M."/>
            <person name="Pursley I."/>
            <person name="Horton D.L."/>
            <person name="Alikhan N.F."/>
            <person name="Baker D."/>
            <person name="Gharbi K."/>
            <person name="Hall N."/>
            <person name="Watson M."/>
            <person name="Adriaenssens E.M."/>
            <person name="Foster-Nyarko E."/>
            <person name="Jarju S."/>
            <person name="Secka A."/>
            <person name="Antonio M."/>
            <person name="Oren A."/>
            <person name="Chaudhuri R.R."/>
            <person name="La Ragione R."/>
            <person name="Hildebrand F."/>
            <person name="Pallen M.J."/>
        </authorList>
    </citation>
    <scope>NUCLEOTIDE SEQUENCE</scope>
    <source>
        <strain evidence="10">ChiSxjej2B14-6234</strain>
    </source>
</reference>
<evidence type="ECO:0000259" key="8">
    <source>
        <dbReference type="Pfam" id="PF13802"/>
    </source>
</evidence>
<dbReference type="GO" id="GO:0005975">
    <property type="term" value="P:carbohydrate metabolic process"/>
    <property type="evidence" value="ECO:0007669"/>
    <property type="project" value="InterPro"/>
</dbReference>
<dbReference type="AlphaFoldDB" id="A0A9D0Z7R4"/>
<dbReference type="Pfam" id="PF13802">
    <property type="entry name" value="Gal_mutarotas_2"/>
    <property type="match status" value="1"/>
</dbReference>
<evidence type="ECO:0000256" key="6">
    <source>
        <dbReference type="RuleBase" id="RU361185"/>
    </source>
</evidence>
<keyword evidence="2 6" id="KW-0378">Hydrolase</keyword>
<dbReference type="GO" id="GO:0030246">
    <property type="term" value="F:carbohydrate binding"/>
    <property type="evidence" value="ECO:0007669"/>
    <property type="project" value="InterPro"/>
</dbReference>
<evidence type="ECO:0000259" key="9">
    <source>
        <dbReference type="Pfam" id="PF21365"/>
    </source>
</evidence>
<evidence type="ECO:0000256" key="2">
    <source>
        <dbReference type="ARBA" id="ARBA00022801"/>
    </source>
</evidence>
<name>A0A9D0Z7R4_9FIRM</name>
<accession>A0A9D0Z7R4</accession>
<dbReference type="Gene3D" id="2.60.40.1180">
    <property type="entry name" value="Golgi alpha-mannosidase II"/>
    <property type="match status" value="2"/>
</dbReference>
<dbReference type="SUPFAM" id="SSF117125">
    <property type="entry name" value="Putative glucosidase YicI, C-terminal domain"/>
    <property type="match status" value="1"/>
</dbReference>
<comment type="similarity">
    <text evidence="1 6">Belongs to the glycosyl hydrolase 31 family.</text>
</comment>
<comment type="catalytic activity">
    <reaction evidence="4">
        <text>Hydrolysis of terminal, non-reducing alpha-D-xylose residues with release of alpha-D-xylose.</text>
        <dbReference type="EC" id="3.2.1.177"/>
    </reaction>
</comment>
<dbReference type="InterPro" id="IPR025887">
    <property type="entry name" value="Glyco_hydro_31_N_dom"/>
</dbReference>
<dbReference type="PANTHER" id="PTHR43053:SF4">
    <property type="entry name" value="MYOGENESIS-REGULATING GLYCOSIDASE"/>
    <property type="match status" value="1"/>
</dbReference>
<dbReference type="InterPro" id="IPR017853">
    <property type="entry name" value="GH"/>
</dbReference>
<dbReference type="Gene3D" id="2.60.40.1760">
    <property type="entry name" value="glycosyl hydrolase (family 31)"/>
    <property type="match status" value="1"/>
</dbReference>
<feature type="domain" description="Glycoside hydrolase family 31 N-terminal" evidence="8">
    <location>
        <begin position="55"/>
        <end position="219"/>
    </location>
</feature>
<dbReference type="CDD" id="cd06593">
    <property type="entry name" value="GH31_xylosidase_YicI"/>
    <property type="match status" value="1"/>
</dbReference>
<evidence type="ECO:0000256" key="4">
    <source>
        <dbReference type="ARBA" id="ARBA00052064"/>
    </source>
</evidence>
<dbReference type="InterPro" id="IPR013780">
    <property type="entry name" value="Glyco_hydro_b"/>
</dbReference>
<dbReference type="SUPFAM" id="SSF74650">
    <property type="entry name" value="Galactose mutarotase-like"/>
    <property type="match status" value="1"/>
</dbReference>
<dbReference type="FunFam" id="3.20.20.80:FF:000053">
    <property type="entry name" value="Alpha-xylosidase YicI"/>
    <property type="match status" value="1"/>
</dbReference>
<dbReference type="PANTHER" id="PTHR43053">
    <property type="entry name" value="GLYCOSIDASE FAMILY 31"/>
    <property type="match status" value="1"/>
</dbReference>
<dbReference type="NCBIfam" id="NF007940">
    <property type="entry name" value="PRK10658.1"/>
    <property type="match status" value="1"/>
</dbReference>
<dbReference type="EC" id="3.2.1.177" evidence="5"/>